<organism evidence="1 2">
    <name type="scientific">Alcaligenes nematophilus</name>
    <dbReference type="NCBI Taxonomy" id="2994643"/>
    <lineage>
        <taxon>Bacteria</taxon>
        <taxon>Pseudomonadati</taxon>
        <taxon>Pseudomonadota</taxon>
        <taxon>Betaproteobacteria</taxon>
        <taxon>Burkholderiales</taxon>
        <taxon>Alcaligenaceae</taxon>
        <taxon>Alcaligenes</taxon>
    </lineage>
</organism>
<dbReference type="Proteomes" id="UP001074635">
    <property type="component" value="Unassembled WGS sequence"/>
</dbReference>
<protein>
    <submittedName>
        <fullName evidence="1">Uncharacterized protein</fullName>
    </submittedName>
</protein>
<proteinExistence type="predicted"/>
<evidence type="ECO:0000313" key="1">
    <source>
        <dbReference type="EMBL" id="MDT8505436.1"/>
    </source>
</evidence>
<comment type="caution">
    <text evidence="1">The sequence shown here is derived from an EMBL/GenBank/DDBJ whole genome shotgun (WGS) entry which is preliminary data.</text>
</comment>
<evidence type="ECO:0000313" key="2">
    <source>
        <dbReference type="Proteomes" id="UP001074635"/>
    </source>
</evidence>
<name>A0ABU3MV26_9BURK</name>
<keyword evidence="2" id="KW-1185">Reference proteome</keyword>
<accession>A0ABU3MV26</accession>
<sequence>MAGKLDDNVVLAILREHTRQFNESHQILTTLAMQAKQEQDQRQALRKVLDKTTAFVACDASAISYLSLGEYRTALLKMLRQAPDGKDAGA</sequence>
<gene>
    <name evidence="1" type="ORF">OYC61_014120</name>
</gene>
<dbReference type="EMBL" id="JAPQTC020000004">
    <property type="protein sequence ID" value="MDT8505436.1"/>
    <property type="molecule type" value="Genomic_DNA"/>
</dbReference>
<reference evidence="1" key="1">
    <citation type="submission" date="2023-08" db="EMBL/GenBank/DDBJ databases">
        <title>Study of Resistomes in environmental pathogenic environmental.</title>
        <authorList>
            <person name="Bhattacharjee A."/>
            <person name="Singh A.K."/>
        </authorList>
    </citation>
    <scope>NUCLEOTIDE SEQUENCE</scope>
    <source>
        <strain evidence="1">S1</strain>
    </source>
</reference>
<dbReference type="RefSeq" id="WP_268380423.1">
    <property type="nucleotide sequence ID" value="NZ_JAPQTC020000004.1"/>
</dbReference>